<dbReference type="GO" id="GO:0005525">
    <property type="term" value="F:GTP binding"/>
    <property type="evidence" value="ECO:0007669"/>
    <property type="project" value="UniProtKB-KW"/>
</dbReference>
<gene>
    <name evidence="11" type="ORF">AN1_LOCUS6327</name>
</gene>
<keyword evidence="2" id="KW-0547">Nucleotide-binding</keyword>
<evidence type="ECO:0000256" key="8">
    <source>
        <dbReference type="PROSITE-ProRule" id="PRU01052"/>
    </source>
</evidence>
<dbReference type="ExpressionAtlas" id="A0A654ENI9">
    <property type="expression patterns" value="baseline and differential"/>
</dbReference>
<evidence type="ECO:0000256" key="1">
    <source>
        <dbReference type="ARBA" id="ARBA00022692"/>
    </source>
</evidence>
<dbReference type="PANTHER" id="PTHR45923:SF5">
    <property type="entry name" value="PROTEIN ROOT HAIR DEFECTIVE 3 HOMOLOG 1"/>
    <property type="match status" value="1"/>
</dbReference>
<feature type="compositionally biased region" description="Basic and acidic residues" evidence="9">
    <location>
        <begin position="658"/>
        <end position="668"/>
    </location>
</feature>
<dbReference type="PROSITE" id="PS51715">
    <property type="entry name" value="G_GB1_RHD3"/>
    <property type="match status" value="1"/>
</dbReference>
<dbReference type="GO" id="GO:0016787">
    <property type="term" value="F:hydrolase activity"/>
    <property type="evidence" value="ECO:0007669"/>
    <property type="project" value="UniProtKB-KW"/>
</dbReference>
<evidence type="ECO:0000313" key="11">
    <source>
        <dbReference type="EMBL" id="VYS50857.1"/>
    </source>
</evidence>
<reference evidence="11 12" key="1">
    <citation type="submission" date="2019-11" db="EMBL/GenBank/DDBJ databases">
        <authorList>
            <person name="Jiao W.-B."/>
            <person name="Schneeberger K."/>
        </authorList>
    </citation>
    <scope>NUCLEOTIDE SEQUENCE [LARGE SCALE GENOMIC DNA]</scope>
    <source>
        <strain evidence="12">cv. An-1</strain>
    </source>
</reference>
<evidence type="ECO:0000256" key="2">
    <source>
        <dbReference type="ARBA" id="ARBA00022741"/>
    </source>
</evidence>
<comment type="similarity">
    <text evidence="8">Belongs to the TRAFAC class dynamin-like GTPase superfamily. GB1/RHD3 GTPase family.</text>
</comment>
<evidence type="ECO:0000259" key="10">
    <source>
        <dbReference type="PROSITE" id="PS51715"/>
    </source>
</evidence>
<evidence type="ECO:0000256" key="3">
    <source>
        <dbReference type="ARBA" id="ARBA00022801"/>
    </source>
</evidence>
<keyword evidence="4" id="KW-0256">Endoplasmic reticulum</keyword>
<dbReference type="Proteomes" id="UP000426265">
    <property type="component" value="Unassembled WGS sequence"/>
</dbReference>
<dbReference type="InterPro" id="IPR046758">
    <property type="entry name" value="Sey1/RHD3-like_3HB"/>
</dbReference>
<keyword evidence="1" id="KW-0812">Transmembrane</keyword>
<evidence type="ECO:0000256" key="5">
    <source>
        <dbReference type="ARBA" id="ARBA00022989"/>
    </source>
</evidence>
<dbReference type="InterPro" id="IPR008803">
    <property type="entry name" value="RHD3/Sey1"/>
</dbReference>
<dbReference type="AlphaFoldDB" id="A0A654ENI9"/>
<dbReference type="EMBL" id="CACRSJ010000104">
    <property type="protein sequence ID" value="VYS50857.1"/>
    <property type="molecule type" value="Genomic_DNA"/>
</dbReference>
<organism evidence="11 12">
    <name type="scientific">Arabidopsis thaliana</name>
    <name type="common">Mouse-ear cress</name>
    <dbReference type="NCBI Taxonomy" id="3702"/>
    <lineage>
        <taxon>Eukaryota</taxon>
        <taxon>Viridiplantae</taxon>
        <taxon>Streptophyta</taxon>
        <taxon>Embryophyta</taxon>
        <taxon>Tracheophyta</taxon>
        <taxon>Spermatophyta</taxon>
        <taxon>Magnoliopsida</taxon>
        <taxon>eudicotyledons</taxon>
        <taxon>Gunneridae</taxon>
        <taxon>Pentapetalae</taxon>
        <taxon>rosids</taxon>
        <taxon>malvids</taxon>
        <taxon>Brassicales</taxon>
        <taxon>Brassicaceae</taxon>
        <taxon>Camelineae</taxon>
        <taxon>Arabidopsis</taxon>
    </lineage>
</organism>
<feature type="region of interest" description="Disordered" evidence="9">
    <location>
        <begin position="1"/>
        <end position="32"/>
    </location>
</feature>
<dbReference type="Pfam" id="PF05879">
    <property type="entry name" value="RHD3_GTPase"/>
    <property type="match status" value="1"/>
</dbReference>
<feature type="compositionally biased region" description="Low complexity" evidence="9">
    <location>
        <begin position="648"/>
        <end position="657"/>
    </location>
</feature>
<protein>
    <recommendedName>
        <fullName evidence="10">GB1/RHD3-type G domain-containing protein</fullName>
    </recommendedName>
</protein>
<keyword evidence="3" id="KW-0378">Hydrolase</keyword>
<evidence type="ECO:0000313" key="12">
    <source>
        <dbReference type="Proteomes" id="UP000426265"/>
    </source>
</evidence>
<keyword evidence="7" id="KW-0472">Membrane</keyword>
<keyword evidence="5" id="KW-1133">Transmembrane helix</keyword>
<evidence type="ECO:0000256" key="4">
    <source>
        <dbReference type="ARBA" id="ARBA00022824"/>
    </source>
</evidence>
<feature type="domain" description="GB1/RHD3-type G" evidence="10">
    <location>
        <begin position="59"/>
        <end position="135"/>
    </location>
</feature>
<proteinExistence type="inferred from homology"/>
<evidence type="ECO:0000256" key="7">
    <source>
        <dbReference type="ARBA" id="ARBA00023136"/>
    </source>
</evidence>
<evidence type="ECO:0000256" key="9">
    <source>
        <dbReference type="SAM" id="MobiDB-lite"/>
    </source>
</evidence>
<evidence type="ECO:0000256" key="6">
    <source>
        <dbReference type="ARBA" id="ARBA00023134"/>
    </source>
</evidence>
<dbReference type="InterPro" id="IPR030386">
    <property type="entry name" value="G_GB1_RHD3_dom"/>
</dbReference>
<name>A0A654ENI9_ARATH</name>
<feature type="region of interest" description="Disordered" evidence="9">
    <location>
        <begin position="634"/>
        <end position="668"/>
    </location>
</feature>
<keyword evidence="6" id="KW-0342">GTP-binding</keyword>
<sequence>MEMDAFKGRNSSIGLRPQKVSGLQDVPRAPMAESEERWCHDIGREQAANKPLLKTVFQTPLENLEPVLREDIQKIWDSVPKPEAHKETPLSDFFNVEVVALSSYEEKEEQFKEQIASLRQRFMHSIAPGGFAGDRRGVIPASGFAFSADQIWRVIKENKDLDLPAHKVMVATVRCEEIANEKFAHFITNEDWRKLDEEVQAGPVSNFGKRLTTILGSCLSEYDGEATFFDEGVRSSKRQQLEEKLLQLVNPAFQDVLGHIRWGILEKFKASFDKALGIGEGFSSASQDWFKACMTQFDEECAGAIIEQANWDTSKVRDKLVRDIEAHISSVRTSKLSELTSLYESKVHEALSEPVEALLDGANDETWSTVKKLHRRETESAVSGLSSALAGFDMEEETRDRMVKSLQDYARGVIETKAKEEAVRVLMRMKERFGTIFSHDSDSMPRVWTGKEDLRAITKSARSASLKLLSVMAVIRLGDEPDNIEKTLTVALLDPTKNDTSKKSITTSDPLASSTWDEVPSSRTLITPVQCKSIWRQFKTETEYTEANRRGNNWLPPPWAILALIVLGFNEFMTLLRNPLYLGVMFVAFLLAKALWTQLDIPGEFRNGALPGLISISAKFVPTVMNLIKNLAAQGEDPPAANPENRRSSNNTSSSENPPDHKSSSKED</sequence>
<dbReference type="Pfam" id="PF20428">
    <property type="entry name" value="Sey1_3HB"/>
    <property type="match status" value="1"/>
</dbReference>
<dbReference type="PANTHER" id="PTHR45923">
    <property type="entry name" value="PROTEIN SEY1"/>
    <property type="match status" value="1"/>
</dbReference>
<accession>A0A654ENI9</accession>